<dbReference type="InterPro" id="IPR004843">
    <property type="entry name" value="Calcineurin-like_PHP"/>
</dbReference>
<dbReference type="Pfam" id="PF00149">
    <property type="entry name" value="Metallophos"/>
    <property type="match status" value="1"/>
</dbReference>
<dbReference type="GO" id="GO:0016787">
    <property type="term" value="F:hydrolase activity"/>
    <property type="evidence" value="ECO:0007669"/>
    <property type="project" value="UniProtKB-KW"/>
</dbReference>
<sequence>MSISIRILFFIVIVLLHIFIYFTLFKNVSANPVIKHLGKFIVIANLLCIVFFLRFYHGHINPIIYTLMSSSVGIFWISFNIALIVFVLSWGISLSFGYLTLQQWQGKILMLAWISIFVLIALSFHINAKQPSIIEQTIQIQNLKQPINIAHLSDIHIGVLMDEHKVADIVRKTNELSPDIIVLTGDIVDSYSSLSFRAIEQLGKLKSKYGIYYVLGNHEYYYDTYNILRYIQKLGITTLVNQSMILRNLGINISGVADLVGEKIIQDTFLRPNLSQATKYNIAYFPTILLSHQPKTIKFLNNEKIDLVLSGHTHGGQIFPFNFFVLIDQPFLSGLHEFSYNDNKSQIYISEGVGWWGMPMRLFSRRQINFLHLVPA</sequence>
<dbReference type="RefSeq" id="WP_034558054.1">
    <property type="nucleotide sequence ID" value="NZ_FZML01000049.1"/>
</dbReference>
<accession>A0A099U0X1</accession>
<proteinExistence type="predicted"/>
<dbReference type="OrthoDB" id="9780884at2"/>
<keyword evidence="1" id="KW-1133">Transmembrane helix</keyword>
<dbReference type="Proteomes" id="UP000255139">
    <property type="component" value="Unassembled WGS sequence"/>
</dbReference>
<dbReference type="PANTHER" id="PTHR31302:SF0">
    <property type="entry name" value="TRANSMEMBRANE PROTEIN WITH METALLOPHOSPHOESTERASE DOMAIN"/>
    <property type="match status" value="1"/>
</dbReference>
<feature type="transmembrane region" description="Helical" evidence="1">
    <location>
        <begin position="6"/>
        <end position="25"/>
    </location>
</feature>
<keyword evidence="1" id="KW-0472">Membrane</keyword>
<keyword evidence="1" id="KW-0812">Transmembrane</keyword>
<dbReference type="CDD" id="cd07385">
    <property type="entry name" value="MPP_YkuE_C"/>
    <property type="match status" value="1"/>
</dbReference>
<evidence type="ECO:0000313" key="4">
    <source>
        <dbReference type="EMBL" id="TLD98335.1"/>
    </source>
</evidence>
<feature type="transmembrane region" description="Helical" evidence="1">
    <location>
        <begin position="76"/>
        <end position="101"/>
    </location>
</feature>
<dbReference type="Proteomes" id="UP000029922">
    <property type="component" value="Unassembled WGS sequence"/>
</dbReference>
<evidence type="ECO:0000256" key="1">
    <source>
        <dbReference type="SAM" id="Phobius"/>
    </source>
</evidence>
<dbReference type="EMBL" id="UGJE01000002">
    <property type="protein sequence ID" value="STQ86499.1"/>
    <property type="molecule type" value="Genomic_DNA"/>
</dbReference>
<dbReference type="SUPFAM" id="SSF56300">
    <property type="entry name" value="Metallo-dependent phosphatases"/>
    <property type="match status" value="1"/>
</dbReference>
<dbReference type="STRING" id="216.LS73_05730"/>
<organism evidence="3 6">
    <name type="scientific">Helicobacter muridarum</name>
    <dbReference type="NCBI Taxonomy" id="216"/>
    <lineage>
        <taxon>Bacteria</taxon>
        <taxon>Pseudomonadati</taxon>
        <taxon>Campylobacterota</taxon>
        <taxon>Epsilonproteobacteria</taxon>
        <taxon>Campylobacterales</taxon>
        <taxon>Helicobacteraceae</taxon>
        <taxon>Helicobacter</taxon>
    </lineage>
</organism>
<keyword evidence="6" id="KW-1185">Reference proteome</keyword>
<reference evidence="3 6" key="2">
    <citation type="submission" date="2018-06" db="EMBL/GenBank/DDBJ databases">
        <authorList>
            <consortium name="Pathogen Informatics"/>
            <person name="Doyle S."/>
        </authorList>
    </citation>
    <scope>NUCLEOTIDE SEQUENCE [LARGE SCALE GENOMIC DNA]</scope>
    <source>
        <strain evidence="3 6">NCTC12714</strain>
    </source>
</reference>
<dbReference type="Gene3D" id="3.60.21.10">
    <property type="match status" value="1"/>
</dbReference>
<keyword evidence="3" id="KW-0378">Hydrolase</keyword>
<feature type="transmembrane region" description="Helical" evidence="1">
    <location>
        <begin position="108"/>
        <end position="126"/>
    </location>
</feature>
<feature type="transmembrane region" description="Helical" evidence="1">
    <location>
        <begin position="37"/>
        <end position="56"/>
    </location>
</feature>
<dbReference type="InterPro" id="IPR051158">
    <property type="entry name" value="Metallophosphoesterase_sf"/>
</dbReference>
<dbReference type="AlphaFoldDB" id="A0A099U0X1"/>
<evidence type="ECO:0000313" key="5">
    <source>
        <dbReference type="Proteomes" id="UP000029922"/>
    </source>
</evidence>
<evidence type="ECO:0000313" key="3">
    <source>
        <dbReference type="EMBL" id="STQ86499.1"/>
    </source>
</evidence>
<dbReference type="EMBL" id="JRPD02000033">
    <property type="protein sequence ID" value="TLD98335.1"/>
    <property type="molecule type" value="Genomic_DNA"/>
</dbReference>
<dbReference type="PANTHER" id="PTHR31302">
    <property type="entry name" value="TRANSMEMBRANE PROTEIN WITH METALLOPHOSPHOESTERASE DOMAIN-RELATED"/>
    <property type="match status" value="1"/>
</dbReference>
<evidence type="ECO:0000313" key="6">
    <source>
        <dbReference type="Proteomes" id="UP000255139"/>
    </source>
</evidence>
<name>A0A099U0X1_9HELI</name>
<reference evidence="4 5" key="1">
    <citation type="journal article" date="2014" name="Genome Announc.">
        <title>Draft genome sequences of eight enterohepatic helicobacter species isolated from both laboratory and wild rodents.</title>
        <authorList>
            <person name="Sheh A."/>
            <person name="Shen Z."/>
            <person name="Fox J.G."/>
        </authorList>
    </citation>
    <scope>NUCLEOTIDE SEQUENCE [LARGE SCALE GENOMIC DNA]</scope>
    <source>
        <strain evidence="4 5">ST1</strain>
    </source>
</reference>
<feature type="domain" description="Calcineurin-like phosphoesterase" evidence="2">
    <location>
        <begin position="148"/>
        <end position="315"/>
    </location>
</feature>
<gene>
    <name evidence="4" type="ORF">LS73_009035</name>
    <name evidence="3" type="ORF">NCTC12714_01306</name>
</gene>
<dbReference type="EC" id="3.1.-.-" evidence="3"/>
<evidence type="ECO:0000259" key="2">
    <source>
        <dbReference type="Pfam" id="PF00149"/>
    </source>
</evidence>
<dbReference type="InterPro" id="IPR029052">
    <property type="entry name" value="Metallo-depent_PP-like"/>
</dbReference>
<protein>
    <submittedName>
        <fullName evidence="3">Metallophosphoesterase</fullName>
        <ecNumber evidence="3">3.1.-.-</ecNumber>
    </submittedName>
</protein>